<sequence length="358" mass="39960">METIRHFSYHDPNAIVSVLLKSALETTAAADDPVYRRLPPPVRYRATGAIDAWKRVMVEGAKVGHADFGSAIPVFPVERLYDEFPRFVKGWGGSLISGISEHDALLAHRSLLWQIYYGSDGVMYEPTAALHRLLDDAYIAEDVPVGLIELPAPAMCIVPSPEWTGVKQKGIRAIAVFRRDFDTPSVRGQHLTIATWQETGGGATRLRFGSYPLSDPDKTIVQVIDDIPEGSAEDREYVLFVLGYVAKLLLYLKLPDARIEANLAHSRASRDLRGLGERKHRERLAQIEQLYDRHVVGPAVLDWERPGGDLGEAGASHHEKRAHWRRPHFKMQPYGPGSSLRKVIFVGPVIVRADRLSP</sequence>
<dbReference type="Pfam" id="PF26125">
    <property type="entry name" value="AcrVA2-like"/>
    <property type="match status" value="1"/>
</dbReference>
<dbReference type="InterPro" id="IPR058915">
    <property type="entry name" value="AcrVA2-like"/>
</dbReference>
<dbReference type="Proteomes" id="UP000494170">
    <property type="component" value="Unassembled WGS sequence"/>
</dbReference>
<name>A0A6P2IA24_BURL3</name>
<dbReference type="RefSeq" id="WP_174938140.1">
    <property type="nucleotide sequence ID" value="NZ_CABVPY010000005.1"/>
</dbReference>
<evidence type="ECO:0000313" key="2">
    <source>
        <dbReference type="Proteomes" id="UP000494170"/>
    </source>
</evidence>
<organism evidence="1 2">
    <name type="scientific">Burkholderia lata (strain ATCC 17760 / DSM 23089 / LMG 22485 / NCIMB 9086 / R18194 / 383)</name>
    <dbReference type="NCBI Taxonomy" id="482957"/>
    <lineage>
        <taxon>Bacteria</taxon>
        <taxon>Pseudomonadati</taxon>
        <taxon>Pseudomonadota</taxon>
        <taxon>Betaproteobacteria</taxon>
        <taxon>Burkholderiales</taxon>
        <taxon>Burkholderiaceae</taxon>
        <taxon>Burkholderia</taxon>
        <taxon>Burkholderia cepacia complex</taxon>
    </lineage>
</organism>
<protein>
    <submittedName>
        <fullName evidence="1">Uncharacterized protein</fullName>
    </submittedName>
</protein>
<accession>A0A6P2IA24</accession>
<reference evidence="1 2" key="1">
    <citation type="submission" date="2019-09" db="EMBL/GenBank/DDBJ databases">
        <authorList>
            <person name="Depoorter E."/>
        </authorList>
    </citation>
    <scope>NUCLEOTIDE SEQUENCE [LARGE SCALE GENOMIC DNA]</scope>
    <source>
        <strain evidence="1">LMG 6863</strain>
    </source>
</reference>
<proteinExistence type="predicted"/>
<gene>
    <name evidence="1" type="ORF">BLA6863_01108</name>
</gene>
<dbReference type="AlphaFoldDB" id="A0A6P2IA24"/>
<evidence type="ECO:0000313" key="1">
    <source>
        <dbReference type="EMBL" id="VWB26644.1"/>
    </source>
</evidence>
<dbReference type="EMBL" id="CABVPY010000005">
    <property type="protein sequence ID" value="VWB26644.1"/>
    <property type="molecule type" value="Genomic_DNA"/>
</dbReference>